<accession>A0A0J9X8B4</accession>
<sequence length="253" mass="29085">MRSNLGNISYYLTAHNDASDTTNNVNNKQLTAFVRANMSSDAACSHAIKTLATYTSKSISEDDASIMYRRLKATRLQARVTLVLDSNNPSTKFDFIYESNSISTNHKDCWRLRFFTFAELDETEYYWRPWCASLADAELDYEQEKSTSFRNNLEFLQVDDFDFLSSTRSSRSSSISEWSLNTSQNLHIHEEQPFTTALPSNENDFPSKPATIDHVLIRNGPTENIWANNVSVAADNGFDDEEDSYWDRYDDQY</sequence>
<dbReference type="AlphaFoldDB" id="A0A0J9X8B4"/>
<organism evidence="1 2">
    <name type="scientific">Geotrichum candidum</name>
    <name type="common">Oospora lactis</name>
    <name type="synonym">Dipodascus geotrichum</name>
    <dbReference type="NCBI Taxonomy" id="1173061"/>
    <lineage>
        <taxon>Eukaryota</taxon>
        <taxon>Fungi</taxon>
        <taxon>Dikarya</taxon>
        <taxon>Ascomycota</taxon>
        <taxon>Saccharomycotina</taxon>
        <taxon>Dipodascomycetes</taxon>
        <taxon>Dipodascales</taxon>
        <taxon>Dipodascaceae</taxon>
        <taxon>Geotrichum</taxon>
    </lineage>
</organism>
<evidence type="ECO:0000313" key="1">
    <source>
        <dbReference type="EMBL" id="CDO53659.1"/>
    </source>
</evidence>
<evidence type="ECO:0000313" key="2">
    <source>
        <dbReference type="Proteomes" id="UP000242525"/>
    </source>
</evidence>
<comment type="caution">
    <text evidence="1">The sequence shown here is derived from an EMBL/GenBank/DDBJ whole genome shotgun (WGS) entry which is preliminary data.</text>
</comment>
<reference evidence="1" key="1">
    <citation type="submission" date="2014-03" db="EMBL/GenBank/DDBJ databases">
        <authorList>
            <person name="Casaregola S."/>
        </authorList>
    </citation>
    <scope>NUCLEOTIDE SEQUENCE [LARGE SCALE GENOMIC DNA]</scope>
    <source>
        <strain evidence="1">CLIB 918</strain>
    </source>
</reference>
<dbReference type="EMBL" id="CCBN010000005">
    <property type="protein sequence ID" value="CDO53659.1"/>
    <property type="molecule type" value="Genomic_DNA"/>
</dbReference>
<dbReference type="Proteomes" id="UP000242525">
    <property type="component" value="Unassembled WGS sequence"/>
</dbReference>
<name>A0A0J9X8B4_GEOCN</name>
<gene>
    <name evidence="1" type="ORF">BN980_GECA05s05103g</name>
</gene>
<dbReference type="OrthoDB" id="10385503at2759"/>
<protein>
    <submittedName>
        <fullName evidence="1">Uncharacterized protein</fullName>
    </submittedName>
</protein>
<proteinExistence type="predicted"/>
<keyword evidence="2" id="KW-1185">Reference proteome</keyword>